<feature type="domain" description="RNA polymerase sigma factor 70 region 4 type 2" evidence="5">
    <location>
        <begin position="127"/>
        <end position="177"/>
    </location>
</feature>
<evidence type="ECO:0000256" key="2">
    <source>
        <dbReference type="ARBA" id="ARBA00023015"/>
    </source>
</evidence>
<evidence type="ECO:0000256" key="1">
    <source>
        <dbReference type="ARBA" id="ARBA00010641"/>
    </source>
</evidence>
<evidence type="ECO:0000313" key="7">
    <source>
        <dbReference type="Proteomes" id="UP000706039"/>
    </source>
</evidence>
<evidence type="ECO:0000256" key="3">
    <source>
        <dbReference type="ARBA" id="ARBA00023082"/>
    </source>
</evidence>
<proteinExistence type="inferred from homology"/>
<keyword evidence="2" id="KW-0805">Transcription regulation</keyword>
<dbReference type="PANTHER" id="PTHR43133">
    <property type="entry name" value="RNA POLYMERASE ECF-TYPE SIGMA FACTO"/>
    <property type="match status" value="1"/>
</dbReference>
<dbReference type="InterPro" id="IPR013324">
    <property type="entry name" value="RNA_pol_sigma_r3/r4-like"/>
</dbReference>
<dbReference type="Pfam" id="PF08281">
    <property type="entry name" value="Sigma70_r4_2"/>
    <property type="match status" value="1"/>
</dbReference>
<keyword evidence="7" id="KW-1185">Reference proteome</keyword>
<keyword evidence="4" id="KW-0804">Transcription</keyword>
<dbReference type="InterPro" id="IPR036388">
    <property type="entry name" value="WH-like_DNA-bd_sf"/>
</dbReference>
<name>A0ABS7PP85_9SPHN</name>
<evidence type="ECO:0000313" key="6">
    <source>
        <dbReference type="EMBL" id="MBY8821834.1"/>
    </source>
</evidence>
<dbReference type="CDD" id="cd06171">
    <property type="entry name" value="Sigma70_r4"/>
    <property type="match status" value="1"/>
</dbReference>
<protein>
    <submittedName>
        <fullName evidence="6">RNA polymerase sigma factor</fullName>
    </submittedName>
</protein>
<evidence type="ECO:0000259" key="5">
    <source>
        <dbReference type="Pfam" id="PF08281"/>
    </source>
</evidence>
<dbReference type="Proteomes" id="UP000706039">
    <property type="component" value="Unassembled WGS sequence"/>
</dbReference>
<dbReference type="InterPro" id="IPR013325">
    <property type="entry name" value="RNA_pol_sigma_r2"/>
</dbReference>
<dbReference type="PANTHER" id="PTHR43133:SF63">
    <property type="entry name" value="RNA POLYMERASE SIGMA FACTOR FECI-RELATED"/>
    <property type="match status" value="1"/>
</dbReference>
<reference evidence="6 7" key="1">
    <citation type="submission" date="2021-08" db="EMBL/GenBank/DDBJ databases">
        <authorList>
            <person name="Tuo L."/>
        </authorList>
    </citation>
    <scope>NUCLEOTIDE SEQUENCE [LARGE SCALE GENOMIC DNA]</scope>
    <source>
        <strain evidence="6 7">JCM 31229</strain>
    </source>
</reference>
<dbReference type="RefSeq" id="WP_222988913.1">
    <property type="nucleotide sequence ID" value="NZ_JAINVV010000003.1"/>
</dbReference>
<sequence>MAKPDVHQFDPAARGDRSRAAVEHAFRTHRADLCRAIERQFGAGPPEPEEAVQSAFESFAKLDTPETVSNPRSYLFIAARNFVLDQRRRAKVRLAARDDVELIQSGDTPANLDTERVFIAKEHLAIVGATLDGMEPKRREVMTLHIVHDLRYVEIARRLGISETRVRQLMASALAQCTLAINASGSGAINASGSGPTGTSDESGAR</sequence>
<comment type="caution">
    <text evidence="6">The sequence shown here is derived from an EMBL/GenBank/DDBJ whole genome shotgun (WGS) entry which is preliminary data.</text>
</comment>
<dbReference type="Gene3D" id="1.10.1740.10">
    <property type="match status" value="1"/>
</dbReference>
<keyword evidence="3" id="KW-0731">Sigma factor</keyword>
<accession>A0ABS7PP85</accession>
<dbReference type="SUPFAM" id="SSF88946">
    <property type="entry name" value="Sigma2 domain of RNA polymerase sigma factors"/>
    <property type="match status" value="1"/>
</dbReference>
<gene>
    <name evidence="6" type="ORF">K7G82_06000</name>
</gene>
<organism evidence="6 7">
    <name type="scientific">Sphingomonas colocasiae</name>
    <dbReference type="NCBI Taxonomy" id="1848973"/>
    <lineage>
        <taxon>Bacteria</taxon>
        <taxon>Pseudomonadati</taxon>
        <taxon>Pseudomonadota</taxon>
        <taxon>Alphaproteobacteria</taxon>
        <taxon>Sphingomonadales</taxon>
        <taxon>Sphingomonadaceae</taxon>
        <taxon>Sphingomonas</taxon>
    </lineage>
</organism>
<dbReference type="InterPro" id="IPR013249">
    <property type="entry name" value="RNA_pol_sigma70_r4_t2"/>
</dbReference>
<dbReference type="SUPFAM" id="SSF88659">
    <property type="entry name" value="Sigma3 and sigma4 domains of RNA polymerase sigma factors"/>
    <property type="match status" value="1"/>
</dbReference>
<dbReference type="EMBL" id="JAINVV010000003">
    <property type="protein sequence ID" value="MBY8821834.1"/>
    <property type="molecule type" value="Genomic_DNA"/>
</dbReference>
<dbReference type="NCBIfam" id="TIGR02937">
    <property type="entry name" value="sigma70-ECF"/>
    <property type="match status" value="1"/>
</dbReference>
<dbReference type="InterPro" id="IPR014284">
    <property type="entry name" value="RNA_pol_sigma-70_dom"/>
</dbReference>
<evidence type="ECO:0000256" key="4">
    <source>
        <dbReference type="ARBA" id="ARBA00023163"/>
    </source>
</evidence>
<comment type="similarity">
    <text evidence="1">Belongs to the sigma-70 factor family. ECF subfamily.</text>
</comment>
<dbReference type="Gene3D" id="1.10.10.10">
    <property type="entry name" value="Winged helix-like DNA-binding domain superfamily/Winged helix DNA-binding domain"/>
    <property type="match status" value="1"/>
</dbReference>
<dbReference type="InterPro" id="IPR039425">
    <property type="entry name" value="RNA_pol_sigma-70-like"/>
</dbReference>